<reference evidence="1" key="1">
    <citation type="journal article" date="2020" name="Stud. Mycol.">
        <title>101 Dothideomycetes genomes: a test case for predicting lifestyles and emergence of pathogens.</title>
        <authorList>
            <person name="Haridas S."/>
            <person name="Albert R."/>
            <person name="Binder M."/>
            <person name="Bloem J."/>
            <person name="Labutti K."/>
            <person name="Salamov A."/>
            <person name="Andreopoulos B."/>
            <person name="Baker S."/>
            <person name="Barry K."/>
            <person name="Bills G."/>
            <person name="Bluhm B."/>
            <person name="Cannon C."/>
            <person name="Castanera R."/>
            <person name="Culley D."/>
            <person name="Daum C."/>
            <person name="Ezra D."/>
            <person name="Gonzalez J."/>
            <person name="Henrissat B."/>
            <person name="Kuo A."/>
            <person name="Liang C."/>
            <person name="Lipzen A."/>
            <person name="Lutzoni F."/>
            <person name="Magnuson J."/>
            <person name="Mondo S."/>
            <person name="Nolan M."/>
            <person name="Ohm R."/>
            <person name="Pangilinan J."/>
            <person name="Park H.-J."/>
            <person name="Ramirez L."/>
            <person name="Alfaro M."/>
            <person name="Sun H."/>
            <person name="Tritt A."/>
            <person name="Yoshinaga Y."/>
            <person name="Zwiers L.-H."/>
            <person name="Turgeon B."/>
            <person name="Goodwin S."/>
            <person name="Spatafora J."/>
            <person name="Crous P."/>
            <person name="Grigoriev I."/>
        </authorList>
    </citation>
    <scope>NUCLEOTIDE SEQUENCE</scope>
    <source>
        <strain evidence="1">CBS 262.69</strain>
    </source>
</reference>
<sequence length="418" mass="46163">MACTRPSLGIRGYADPYLAELIEREKHKLGSQCSIHTVSQYRARTPADYAIKHPSWHQYEMAHISAHAQMGCLFCKLLKDVVTHFFPGFSAGQVCLGFDGDYAARQHHFHFVEAIRGRAPRYHRIWFFPGPPSAAGAPSPVFPADPVPRPVNTICPSTGSAEVLEKARAWSRNRTTLLSAYTELALTRFSGRQWAVLGLATEMAVERKTRRLEFAESQVPSWSWAGVNEKLDFAWCYSESLLVELVRPLCAVTAIRTPDLEAFRREARPRCGESGRVPLPRGPRAGHEQLTWRVAAPRPGAPDFEIELEVAHDEDGVVGPAWLCPLWVNRRASKGSFGDNARDYVFCLLLIKEAEGEGAGNAYVGVGVGVGVCAGLWTCNNEGSNAEKVALYGVNEFFGVTEHILDNYPGARVGVELI</sequence>
<dbReference type="EMBL" id="ML996687">
    <property type="protein sequence ID" value="KAF2404835.1"/>
    <property type="molecule type" value="Genomic_DNA"/>
</dbReference>
<organism evidence="1 2">
    <name type="scientific">Trichodelitschia bisporula</name>
    <dbReference type="NCBI Taxonomy" id="703511"/>
    <lineage>
        <taxon>Eukaryota</taxon>
        <taxon>Fungi</taxon>
        <taxon>Dikarya</taxon>
        <taxon>Ascomycota</taxon>
        <taxon>Pezizomycotina</taxon>
        <taxon>Dothideomycetes</taxon>
        <taxon>Dothideomycetes incertae sedis</taxon>
        <taxon>Phaeotrichales</taxon>
        <taxon>Phaeotrichaceae</taxon>
        <taxon>Trichodelitschia</taxon>
    </lineage>
</organism>
<accession>A0A6G1IA25</accession>
<protein>
    <submittedName>
        <fullName evidence="1">Uncharacterized protein</fullName>
    </submittedName>
</protein>
<proteinExistence type="predicted"/>
<dbReference type="AlphaFoldDB" id="A0A6G1IA25"/>
<evidence type="ECO:0000313" key="1">
    <source>
        <dbReference type="EMBL" id="KAF2404835.1"/>
    </source>
</evidence>
<dbReference type="Proteomes" id="UP000799640">
    <property type="component" value="Unassembled WGS sequence"/>
</dbReference>
<evidence type="ECO:0000313" key="2">
    <source>
        <dbReference type="Proteomes" id="UP000799640"/>
    </source>
</evidence>
<keyword evidence="2" id="KW-1185">Reference proteome</keyword>
<gene>
    <name evidence="1" type="ORF">EJ06DRAFT_578130</name>
</gene>
<name>A0A6G1IA25_9PEZI</name>